<feature type="compositionally biased region" description="Acidic residues" evidence="1">
    <location>
        <begin position="149"/>
        <end position="165"/>
    </location>
</feature>
<keyword evidence="3" id="KW-1185">Reference proteome</keyword>
<feature type="compositionally biased region" description="Basic and acidic residues" evidence="1">
    <location>
        <begin position="166"/>
        <end position="191"/>
    </location>
</feature>
<dbReference type="Proteomes" id="UP000596661">
    <property type="component" value="Chromosome 6"/>
</dbReference>
<feature type="region of interest" description="Disordered" evidence="1">
    <location>
        <begin position="133"/>
        <end position="191"/>
    </location>
</feature>
<dbReference type="AlphaFoldDB" id="A0A803PSZ5"/>
<organism evidence="2 3">
    <name type="scientific">Cannabis sativa</name>
    <name type="common">Hemp</name>
    <name type="synonym">Marijuana</name>
    <dbReference type="NCBI Taxonomy" id="3483"/>
    <lineage>
        <taxon>Eukaryota</taxon>
        <taxon>Viridiplantae</taxon>
        <taxon>Streptophyta</taxon>
        <taxon>Embryophyta</taxon>
        <taxon>Tracheophyta</taxon>
        <taxon>Spermatophyta</taxon>
        <taxon>Magnoliopsida</taxon>
        <taxon>eudicotyledons</taxon>
        <taxon>Gunneridae</taxon>
        <taxon>Pentapetalae</taxon>
        <taxon>rosids</taxon>
        <taxon>fabids</taxon>
        <taxon>Rosales</taxon>
        <taxon>Cannabaceae</taxon>
        <taxon>Cannabis</taxon>
    </lineage>
</organism>
<reference evidence="2" key="1">
    <citation type="submission" date="2018-11" db="EMBL/GenBank/DDBJ databases">
        <authorList>
            <person name="Grassa J C."/>
        </authorList>
    </citation>
    <scope>NUCLEOTIDE SEQUENCE [LARGE SCALE GENOMIC DNA]</scope>
</reference>
<reference evidence="2" key="2">
    <citation type="submission" date="2021-03" db="UniProtKB">
        <authorList>
            <consortium name="EnsemblPlants"/>
        </authorList>
    </citation>
    <scope>IDENTIFICATION</scope>
</reference>
<dbReference type="EnsemblPlants" id="evm.model.06.1069">
    <property type="protein sequence ID" value="cds.evm.model.06.1069"/>
    <property type="gene ID" value="evm.TU.06.1069"/>
</dbReference>
<accession>A0A803PSZ5</accession>
<protein>
    <submittedName>
        <fullName evidence="2">Uncharacterized protein</fullName>
    </submittedName>
</protein>
<evidence type="ECO:0000256" key="1">
    <source>
        <dbReference type="SAM" id="MobiDB-lite"/>
    </source>
</evidence>
<dbReference type="Gramene" id="evm.model.06.1069">
    <property type="protein sequence ID" value="cds.evm.model.06.1069"/>
    <property type="gene ID" value="evm.TU.06.1069"/>
</dbReference>
<sequence>MGSTIWCSVGFPSGDGGSVEIPFWWSLVVRLGGPSWVGAETRARPSFWTMIRRMTKMNLHLSDGNMRTRLNVNADVRTWPSVNLGTEKEGENYQGNIFRKVVGGTQGWQYVNLDAGCSGAPNGRYGRSIEVTSCHKKDQHSKDPILEDPMVEDNESEENDIDEAGDDHQDVPKDDHQDMPADGDGEKKDNPDVLDHVVIMARKLQIVENKLTQQEEFSLLMIEKM</sequence>
<name>A0A803PSZ5_CANSA</name>
<feature type="compositionally biased region" description="Basic and acidic residues" evidence="1">
    <location>
        <begin position="133"/>
        <end position="145"/>
    </location>
</feature>
<dbReference type="EMBL" id="UZAU01000588">
    <property type="status" value="NOT_ANNOTATED_CDS"/>
    <property type="molecule type" value="Genomic_DNA"/>
</dbReference>
<proteinExistence type="predicted"/>
<evidence type="ECO:0000313" key="3">
    <source>
        <dbReference type="Proteomes" id="UP000596661"/>
    </source>
</evidence>
<evidence type="ECO:0000313" key="2">
    <source>
        <dbReference type="EnsemblPlants" id="cds.evm.model.06.1069"/>
    </source>
</evidence>